<comment type="pathway">
    <text evidence="1">tRNA modification; 5-methoxycarbonylmethyl-2-thiouridine-tRNA biosynthesis.</text>
</comment>
<evidence type="ECO:0000256" key="1">
    <source>
        <dbReference type="ARBA" id="ARBA00005043"/>
    </source>
</evidence>
<dbReference type="GO" id="GO:0002098">
    <property type="term" value="P:tRNA wobble uridine modification"/>
    <property type="evidence" value="ECO:0007669"/>
    <property type="project" value="InterPro"/>
</dbReference>
<dbReference type="PANTHER" id="PTHR16184">
    <property type="entry name" value="ELONGATOR COMPLEX PROTEIN 6"/>
    <property type="match status" value="1"/>
</dbReference>
<dbReference type="PANTHER" id="PTHR16184:SF6">
    <property type="entry name" value="ELONGATOR COMPLEX PROTEIN 6"/>
    <property type="match status" value="1"/>
</dbReference>
<evidence type="ECO:0000313" key="3">
    <source>
        <dbReference type="EMBL" id="OLL24414.1"/>
    </source>
</evidence>
<dbReference type="Proteomes" id="UP000186594">
    <property type="component" value="Unassembled WGS sequence"/>
</dbReference>
<organism evidence="3 4">
    <name type="scientific">Neolecta irregularis (strain DAH-3)</name>
    <dbReference type="NCBI Taxonomy" id="1198029"/>
    <lineage>
        <taxon>Eukaryota</taxon>
        <taxon>Fungi</taxon>
        <taxon>Dikarya</taxon>
        <taxon>Ascomycota</taxon>
        <taxon>Taphrinomycotina</taxon>
        <taxon>Neolectales</taxon>
        <taxon>Neolectaceae</taxon>
        <taxon>Neolecta</taxon>
    </lineage>
</organism>
<dbReference type="GO" id="GO:0033588">
    <property type="term" value="C:elongator holoenzyme complex"/>
    <property type="evidence" value="ECO:0007669"/>
    <property type="project" value="InterPro"/>
</dbReference>
<dbReference type="InterPro" id="IPR018627">
    <property type="entry name" value="ELP6"/>
</dbReference>
<gene>
    <name evidence="3" type="ORF">NEOLI_004383</name>
</gene>
<protein>
    <submittedName>
        <fullName evidence="3">Elongator complex protein 6</fullName>
    </submittedName>
</protein>
<comment type="caution">
    <text evidence="3">The sequence shown here is derived from an EMBL/GenBank/DDBJ whole genome shotgun (WGS) entry which is preliminary data.</text>
</comment>
<evidence type="ECO:0000313" key="4">
    <source>
        <dbReference type="Proteomes" id="UP000186594"/>
    </source>
</evidence>
<dbReference type="InterPro" id="IPR027417">
    <property type="entry name" value="P-loop_NTPase"/>
</dbReference>
<sequence>LNNHLPLGPPEGALYLLTGTLAAPARFLLQHFVINVLNQMERPVLFWSFLVDFANYKSSTRKWMIIKGCNLQSFSRSKKLVFVDGSERILVQYPAKPFNQYGSDANSLSKYLLSCFTAQIEDIAKANSGEIPIVIIENIDILSAVYLLNSTDVLHLVDEIRLVH</sequence>
<dbReference type="STRING" id="1198029.A0A1U7LP39"/>
<evidence type="ECO:0000256" key="2">
    <source>
        <dbReference type="ARBA" id="ARBA00008837"/>
    </source>
</evidence>
<proteinExistence type="inferred from homology"/>
<reference evidence="3 4" key="1">
    <citation type="submission" date="2016-04" db="EMBL/GenBank/DDBJ databases">
        <title>Evolutionary innovation and constraint leading to complex multicellularity in the Ascomycota.</title>
        <authorList>
            <person name="Cisse O."/>
            <person name="Nguyen A."/>
            <person name="Hewitt D.A."/>
            <person name="Jedd G."/>
            <person name="Stajich J.E."/>
        </authorList>
    </citation>
    <scope>NUCLEOTIDE SEQUENCE [LARGE SCALE GENOMIC DNA]</scope>
    <source>
        <strain evidence="3 4">DAH-3</strain>
    </source>
</reference>
<name>A0A1U7LP39_NEOID</name>
<comment type="similarity">
    <text evidence="2">Belongs to the ELP6 family.</text>
</comment>
<keyword evidence="4" id="KW-1185">Reference proteome</keyword>
<feature type="non-terminal residue" evidence="3">
    <location>
        <position position="1"/>
    </location>
</feature>
<dbReference type="EMBL" id="LXFE01000828">
    <property type="protein sequence ID" value="OLL24414.1"/>
    <property type="molecule type" value="Genomic_DNA"/>
</dbReference>
<dbReference type="Gene3D" id="3.40.50.300">
    <property type="entry name" value="P-loop containing nucleotide triphosphate hydrolases"/>
    <property type="match status" value="1"/>
</dbReference>
<accession>A0A1U7LP39</accession>
<dbReference type="AlphaFoldDB" id="A0A1U7LP39"/>